<organism evidence="2 3">
    <name type="scientific">Anas platyrhynchos</name>
    <name type="common">Mallard</name>
    <name type="synonym">Anas boschas</name>
    <dbReference type="NCBI Taxonomy" id="8839"/>
    <lineage>
        <taxon>Eukaryota</taxon>
        <taxon>Metazoa</taxon>
        <taxon>Chordata</taxon>
        <taxon>Craniata</taxon>
        <taxon>Vertebrata</taxon>
        <taxon>Euteleostomi</taxon>
        <taxon>Archelosauria</taxon>
        <taxon>Archosauria</taxon>
        <taxon>Dinosauria</taxon>
        <taxon>Saurischia</taxon>
        <taxon>Theropoda</taxon>
        <taxon>Coelurosauria</taxon>
        <taxon>Aves</taxon>
        <taxon>Neognathae</taxon>
        <taxon>Galloanserae</taxon>
        <taxon>Anseriformes</taxon>
        <taxon>Anatidae</taxon>
        <taxon>Anatinae</taxon>
        <taxon>Anas</taxon>
    </lineage>
</organism>
<accession>R0LK28</accession>
<feature type="compositionally biased region" description="Basic and acidic residues" evidence="1">
    <location>
        <begin position="411"/>
        <end position="424"/>
    </location>
</feature>
<evidence type="ECO:0000256" key="1">
    <source>
        <dbReference type="SAM" id="MobiDB-lite"/>
    </source>
</evidence>
<dbReference type="Proteomes" id="UP000296049">
    <property type="component" value="Unassembled WGS sequence"/>
</dbReference>
<gene>
    <name evidence="2" type="ORF">Anapl_05907</name>
</gene>
<protein>
    <submittedName>
        <fullName evidence="2">Uncharacterized protein</fullName>
    </submittedName>
</protein>
<dbReference type="EMBL" id="KB743167">
    <property type="protein sequence ID" value="EOB00763.1"/>
    <property type="molecule type" value="Genomic_DNA"/>
</dbReference>
<sequence>MVKIPLDLVTDQRVSELNKSSHKEEQQRGLAFFGFGFNFSPSPSHNIPSYDCPLPLLPPMLFHASLWPTLAAPPTPSSIPSSRAPRTQVLAPRPVWSLADGLEATEQAVLPFDVSHHHLVEAFQFTTHKSRASERRADTLNRNNWVKWEFTGSSQNITNSYLSGVINVKLYSSQQGLHEGTLSTIHATCHHYSTIPEQFQLLQQRKAELGIVTLEEHLNLEKEKHILQITPMFSMRGAHKSFVCQQPGQQRREKGFLKQLLTRCAQEGAQRPYVIALEKNDFPAVTSAKCCNIYLKYELQEFSSPNFPLNQKRSDVMSLYYDRAKRLGQYKESKAKKAVEGSYRQNPIPFRRGDEVVGAVEVSEPQCFYKIDFCDSYHLIMERSGNDGKEGNKKNQILYSEIQSKTTYTDEANRPESLGKRHSSDCPTSGSEIQNDSTALRQPRYMLALIISRICTFKPLPWSVSQSFVLGYTWSVIQIFKNSD</sequence>
<reference evidence="3" key="1">
    <citation type="journal article" date="2013" name="Nat. Genet.">
        <title>The duck genome and transcriptome provide insight into an avian influenza virus reservoir species.</title>
        <authorList>
            <person name="Huang Y."/>
            <person name="Li Y."/>
            <person name="Burt D.W."/>
            <person name="Chen H."/>
            <person name="Zhang Y."/>
            <person name="Qian W."/>
            <person name="Kim H."/>
            <person name="Gan S."/>
            <person name="Zhao Y."/>
            <person name="Li J."/>
            <person name="Yi K."/>
            <person name="Feng H."/>
            <person name="Zhu P."/>
            <person name="Li B."/>
            <person name="Liu Q."/>
            <person name="Fairley S."/>
            <person name="Magor K.E."/>
            <person name="Du Z."/>
            <person name="Hu X."/>
            <person name="Goodman L."/>
            <person name="Tafer H."/>
            <person name="Vignal A."/>
            <person name="Lee T."/>
            <person name="Kim K.W."/>
            <person name="Sheng Z."/>
            <person name="An Y."/>
            <person name="Searle S."/>
            <person name="Herrero J."/>
            <person name="Groenen M.A."/>
            <person name="Crooijmans R.P."/>
            <person name="Faraut T."/>
            <person name="Cai Q."/>
            <person name="Webster R.G."/>
            <person name="Aldridge J.R."/>
            <person name="Warren W.C."/>
            <person name="Bartschat S."/>
            <person name="Kehr S."/>
            <person name="Marz M."/>
            <person name="Stadler P.F."/>
            <person name="Smith J."/>
            <person name="Kraus R.H."/>
            <person name="Zhao Y."/>
            <person name="Ren L."/>
            <person name="Fei J."/>
            <person name="Morisson M."/>
            <person name="Kaiser P."/>
            <person name="Griffin D.K."/>
            <person name="Rao M."/>
            <person name="Pitel F."/>
            <person name="Wang J."/>
            <person name="Li N."/>
        </authorList>
    </citation>
    <scope>NUCLEOTIDE SEQUENCE [LARGE SCALE GENOMIC DNA]</scope>
</reference>
<evidence type="ECO:0000313" key="3">
    <source>
        <dbReference type="Proteomes" id="UP000296049"/>
    </source>
</evidence>
<keyword evidence="3" id="KW-1185">Reference proteome</keyword>
<name>R0LK28_ANAPL</name>
<feature type="region of interest" description="Disordered" evidence="1">
    <location>
        <begin position="407"/>
        <end position="435"/>
    </location>
</feature>
<evidence type="ECO:0000313" key="2">
    <source>
        <dbReference type="EMBL" id="EOB00763.1"/>
    </source>
</evidence>
<proteinExistence type="predicted"/>
<dbReference type="AlphaFoldDB" id="R0LK28"/>
<feature type="compositionally biased region" description="Polar residues" evidence="1">
    <location>
        <begin position="425"/>
        <end position="435"/>
    </location>
</feature>